<proteinExistence type="predicted"/>
<name>A0A6G0X4D7_APHCR</name>
<comment type="caution">
    <text evidence="1">The sequence shown here is derived from an EMBL/GenBank/DDBJ whole genome shotgun (WGS) entry which is preliminary data.</text>
</comment>
<reference evidence="1 2" key="1">
    <citation type="submission" date="2019-08" db="EMBL/GenBank/DDBJ databases">
        <title>Whole genome of Aphis craccivora.</title>
        <authorList>
            <person name="Voronova N.V."/>
            <person name="Shulinski R.S."/>
            <person name="Bandarenka Y.V."/>
            <person name="Zhorov D.G."/>
            <person name="Warner D."/>
        </authorList>
    </citation>
    <scope>NUCLEOTIDE SEQUENCE [LARGE SCALE GENOMIC DNA]</scope>
    <source>
        <strain evidence="1">180601</strain>
        <tissue evidence="1">Whole Body</tissue>
    </source>
</reference>
<organism evidence="1 2">
    <name type="scientific">Aphis craccivora</name>
    <name type="common">Cowpea aphid</name>
    <dbReference type="NCBI Taxonomy" id="307492"/>
    <lineage>
        <taxon>Eukaryota</taxon>
        <taxon>Metazoa</taxon>
        <taxon>Ecdysozoa</taxon>
        <taxon>Arthropoda</taxon>
        <taxon>Hexapoda</taxon>
        <taxon>Insecta</taxon>
        <taxon>Pterygota</taxon>
        <taxon>Neoptera</taxon>
        <taxon>Paraneoptera</taxon>
        <taxon>Hemiptera</taxon>
        <taxon>Sternorrhyncha</taxon>
        <taxon>Aphidomorpha</taxon>
        <taxon>Aphidoidea</taxon>
        <taxon>Aphididae</taxon>
        <taxon>Aphidini</taxon>
        <taxon>Aphis</taxon>
        <taxon>Aphis</taxon>
    </lineage>
</organism>
<evidence type="ECO:0000313" key="2">
    <source>
        <dbReference type="Proteomes" id="UP000478052"/>
    </source>
</evidence>
<sequence>MPYSYSVISKGNIEDNVSSSITLTDRNVMFTIRCPVGPKCNDYYVIQHYKTSAINDIPSHEREMETFRS</sequence>
<dbReference type="OrthoDB" id="6611169at2759"/>
<dbReference type="Proteomes" id="UP000478052">
    <property type="component" value="Unassembled WGS sequence"/>
</dbReference>
<accession>A0A6G0X4D7</accession>
<dbReference type="AlphaFoldDB" id="A0A6G0X4D7"/>
<keyword evidence="2" id="KW-1185">Reference proteome</keyword>
<dbReference type="EMBL" id="VUJU01008152">
    <property type="protein sequence ID" value="KAF0734824.1"/>
    <property type="molecule type" value="Genomic_DNA"/>
</dbReference>
<gene>
    <name evidence="1" type="ORF">FWK35_00035735</name>
</gene>
<evidence type="ECO:0000313" key="1">
    <source>
        <dbReference type="EMBL" id="KAF0734824.1"/>
    </source>
</evidence>
<protein>
    <submittedName>
        <fullName evidence="1">Uncharacterized protein</fullName>
    </submittedName>
</protein>